<dbReference type="GO" id="GO:0030527">
    <property type="term" value="F:structural constituent of chromatin"/>
    <property type="evidence" value="ECO:0007669"/>
    <property type="project" value="InterPro"/>
</dbReference>
<dbReference type="AlphaFoldDB" id="A0A5J4NH62"/>
<accession>A0A5J4NH62</accession>
<dbReference type="EMBL" id="QNGE01002930">
    <property type="protein sequence ID" value="KAA3674764.1"/>
    <property type="molecule type" value="Genomic_DNA"/>
</dbReference>
<organism evidence="3 4">
    <name type="scientific">Paragonimus westermani</name>
    <dbReference type="NCBI Taxonomy" id="34504"/>
    <lineage>
        <taxon>Eukaryota</taxon>
        <taxon>Metazoa</taxon>
        <taxon>Spiralia</taxon>
        <taxon>Lophotrochozoa</taxon>
        <taxon>Platyhelminthes</taxon>
        <taxon>Trematoda</taxon>
        <taxon>Digenea</taxon>
        <taxon>Plagiorchiida</taxon>
        <taxon>Troglotremata</taxon>
        <taxon>Troglotrematidae</taxon>
        <taxon>Paragonimus</taxon>
    </lineage>
</organism>
<dbReference type="GO" id="GO:0003677">
    <property type="term" value="F:DNA binding"/>
    <property type="evidence" value="ECO:0007669"/>
    <property type="project" value="InterPro"/>
</dbReference>
<proteinExistence type="inferred from homology"/>
<dbReference type="Gene3D" id="1.10.20.10">
    <property type="entry name" value="Histone, subunit A"/>
    <property type="match status" value="1"/>
</dbReference>
<evidence type="ECO:0000313" key="4">
    <source>
        <dbReference type="Proteomes" id="UP000324629"/>
    </source>
</evidence>
<name>A0A5J4NH62_9TREM</name>
<feature type="compositionally biased region" description="Basic residues" evidence="2">
    <location>
        <begin position="10"/>
        <end position="31"/>
    </location>
</feature>
<dbReference type="InterPro" id="IPR009072">
    <property type="entry name" value="Histone-fold"/>
</dbReference>
<evidence type="ECO:0000256" key="1">
    <source>
        <dbReference type="ARBA" id="ARBA00006846"/>
    </source>
</evidence>
<dbReference type="GO" id="GO:0000786">
    <property type="term" value="C:nucleosome"/>
    <property type="evidence" value="ECO:0007669"/>
    <property type="project" value="InterPro"/>
</dbReference>
<feature type="region of interest" description="Disordered" evidence="2">
    <location>
        <begin position="1"/>
        <end position="31"/>
    </location>
</feature>
<keyword evidence="4" id="KW-1185">Reference proteome</keyword>
<gene>
    <name evidence="3" type="ORF">DEA37_0006197</name>
</gene>
<dbReference type="SUPFAM" id="SSF47113">
    <property type="entry name" value="Histone-fold"/>
    <property type="match status" value="1"/>
</dbReference>
<dbReference type="PANTHER" id="PTHR23428">
    <property type="entry name" value="HISTONE H2B"/>
    <property type="match status" value="1"/>
</dbReference>
<dbReference type="PRINTS" id="PR00621">
    <property type="entry name" value="HISTONEH2B"/>
</dbReference>
<protein>
    <submittedName>
        <fullName evidence="3">Histone H2B</fullName>
    </submittedName>
</protein>
<dbReference type="SMART" id="SM00427">
    <property type="entry name" value="H2B"/>
    <property type="match status" value="1"/>
</dbReference>
<dbReference type="GO" id="GO:0046982">
    <property type="term" value="F:protein heterodimerization activity"/>
    <property type="evidence" value="ECO:0007669"/>
    <property type="project" value="InterPro"/>
</dbReference>
<evidence type="ECO:0000256" key="2">
    <source>
        <dbReference type="SAM" id="MobiDB-lite"/>
    </source>
</evidence>
<comment type="caution">
    <text evidence="3">The sequence shown here is derived from an EMBL/GenBank/DDBJ whole genome shotgun (WGS) entry which is preliminary data.</text>
</comment>
<evidence type="ECO:0000313" key="3">
    <source>
        <dbReference type="EMBL" id="KAA3674764.1"/>
    </source>
</evidence>
<dbReference type="InterPro" id="IPR000558">
    <property type="entry name" value="Histone_H2B"/>
</dbReference>
<dbReference type="Proteomes" id="UP000324629">
    <property type="component" value="Unassembled WGS sequence"/>
</dbReference>
<sequence>MTPKVVSGKAAKKSSKVKVPKIDKKKKRRRKKSYVIHIYKVLRQVHPDTGISSKAMSIMNSFGRPSWAMARPIARAARNPSTMSSGPILRPRRDIPSDVGIIVSRSGHSSHIACHASPVGPIRLSDGSSGRPAVPDPLALGF</sequence>
<reference evidence="3 4" key="1">
    <citation type="journal article" date="2019" name="Gigascience">
        <title>Whole-genome sequence of the oriental lung fluke Paragonimus westermani.</title>
        <authorList>
            <person name="Oey H."/>
            <person name="Zakrzewski M."/>
            <person name="Narain K."/>
            <person name="Devi K.R."/>
            <person name="Agatsuma T."/>
            <person name="Nawaratna S."/>
            <person name="Gobert G.N."/>
            <person name="Jones M.K."/>
            <person name="Ragan M.A."/>
            <person name="McManus D.P."/>
            <person name="Krause L."/>
        </authorList>
    </citation>
    <scope>NUCLEOTIDE SEQUENCE [LARGE SCALE GENOMIC DNA]</scope>
    <source>
        <strain evidence="3 4">IND2009</strain>
    </source>
</reference>
<comment type="similarity">
    <text evidence="1">Belongs to the histone H2B family.</text>
</comment>